<protein>
    <recommendedName>
        <fullName evidence="1">Type I restriction enzyme R protein N-terminal domain-containing protein</fullName>
    </recommendedName>
</protein>
<dbReference type="EMBL" id="JAFBED010000003">
    <property type="protein sequence ID" value="MBM7619771.1"/>
    <property type="molecule type" value="Genomic_DNA"/>
</dbReference>
<gene>
    <name evidence="2" type="ORF">JOC95_001623</name>
</gene>
<proteinExistence type="predicted"/>
<comment type="caution">
    <text evidence="2">The sequence shown here is derived from an EMBL/GenBank/DDBJ whole genome shotgun (WGS) entry which is preliminary data.</text>
</comment>
<keyword evidence="3" id="KW-1185">Reference proteome</keyword>
<name>A0ABS2NYM0_9BACI</name>
<evidence type="ECO:0000259" key="1">
    <source>
        <dbReference type="Pfam" id="PF13588"/>
    </source>
</evidence>
<organism evidence="2 3">
    <name type="scientific">Sutcliffiella tianshenii</name>
    <dbReference type="NCBI Taxonomy" id="1463404"/>
    <lineage>
        <taxon>Bacteria</taxon>
        <taxon>Bacillati</taxon>
        <taxon>Bacillota</taxon>
        <taxon>Bacilli</taxon>
        <taxon>Bacillales</taxon>
        <taxon>Bacillaceae</taxon>
        <taxon>Sutcliffiella</taxon>
    </lineage>
</organism>
<evidence type="ECO:0000313" key="2">
    <source>
        <dbReference type="EMBL" id="MBM7619771.1"/>
    </source>
</evidence>
<dbReference type="Proteomes" id="UP000737402">
    <property type="component" value="Unassembled WGS sequence"/>
</dbReference>
<evidence type="ECO:0000313" key="3">
    <source>
        <dbReference type="Proteomes" id="UP000737402"/>
    </source>
</evidence>
<dbReference type="InterPro" id="IPR029464">
    <property type="entry name" value="HSDR_N"/>
</dbReference>
<accession>A0ABS2NYM0</accession>
<reference evidence="2 3" key="1">
    <citation type="submission" date="2021-01" db="EMBL/GenBank/DDBJ databases">
        <title>Genomic Encyclopedia of Type Strains, Phase IV (KMG-IV): sequencing the most valuable type-strain genomes for metagenomic binning, comparative biology and taxonomic classification.</title>
        <authorList>
            <person name="Goeker M."/>
        </authorList>
    </citation>
    <scope>NUCLEOTIDE SEQUENCE [LARGE SCALE GENOMIC DNA]</scope>
    <source>
        <strain evidence="2 3">DSM 25879</strain>
    </source>
</reference>
<sequence>MLLEKYPLPFEYMRNNKYCFLDPIRNILIQKTPEEIVRQKMVSYLQTDLGVPKEMIRLEEPMSYFVKGAKGRADIIVYRKKKDGLYAVILIECKSPNVELTDDVFDQVVKYDQIVMADVIVITNGDKTEWYGWDEDEEKYFPLSAIPTYKELLEKTPLDYNMSEPHIWERPTFNSLNMEETFEQFLNYGWIGEETDRSQQGFIMNLAGCFQDSREIIKPGIYHGIKIIRDGGIRYTGYGNVAGGSWIGDYRYILVEDEMNNTQIISFSVLGQMKAQNHPVFGNSKGHSFFIVAIDDFDKKHNSLQLNLDRFIKNDGEVVYTISHDGKLTNGKKGSVKKSVVIDYVREHAPELLDENDRVFLGRFEHSHNIKISDGPMIEFIGRAIKYALVRDRFRKENS</sequence>
<dbReference type="Pfam" id="PF13588">
    <property type="entry name" value="HSDR_N_2"/>
    <property type="match status" value="1"/>
</dbReference>
<dbReference type="RefSeq" id="WP_204415010.1">
    <property type="nucleotide sequence ID" value="NZ_JAFBED010000003.1"/>
</dbReference>
<feature type="domain" description="Type I restriction enzyme R protein N-terminal" evidence="1">
    <location>
        <begin position="33"/>
        <end position="147"/>
    </location>
</feature>